<feature type="domain" description="HTH araC/xylS-type" evidence="4">
    <location>
        <begin position="176"/>
        <end position="273"/>
    </location>
</feature>
<dbReference type="Pfam" id="PF02311">
    <property type="entry name" value="AraC_binding"/>
    <property type="match status" value="1"/>
</dbReference>
<dbReference type="RefSeq" id="WP_130517257.1">
    <property type="nucleotide sequence ID" value="NZ_JBQGER010000128.1"/>
</dbReference>
<accession>A0A4Q8LLH3</accession>
<dbReference type="GO" id="GO:0043565">
    <property type="term" value="F:sequence-specific DNA binding"/>
    <property type="evidence" value="ECO:0007669"/>
    <property type="project" value="InterPro"/>
</dbReference>
<dbReference type="SUPFAM" id="SSF46689">
    <property type="entry name" value="Homeodomain-like"/>
    <property type="match status" value="2"/>
</dbReference>
<keyword evidence="3" id="KW-0804">Transcription</keyword>
<dbReference type="PANTHER" id="PTHR46796">
    <property type="entry name" value="HTH-TYPE TRANSCRIPTIONAL ACTIVATOR RHAS-RELATED"/>
    <property type="match status" value="1"/>
</dbReference>
<dbReference type="PROSITE" id="PS01124">
    <property type="entry name" value="HTH_ARAC_FAMILY_2"/>
    <property type="match status" value="1"/>
</dbReference>
<protein>
    <submittedName>
        <fullName evidence="5">AraC family transcriptional regulator</fullName>
    </submittedName>
</protein>
<evidence type="ECO:0000256" key="1">
    <source>
        <dbReference type="ARBA" id="ARBA00023015"/>
    </source>
</evidence>
<evidence type="ECO:0000256" key="2">
    <source>
        <dbReference type="ARBA" id="ARBA00023125"/>
    </source>
</evidence>
<keyword evidence="1" id="KW-0805">Transcription regulation</keyword>
<dbReference type="Proteomes" id="UP000291286">
    <property type="component" value="Unassembled WGS sequence"/>
</dbReference>
<dbReference type="InterPro" id="IPR018060">
    <property type="entry name" value="HTH_AraC"/>
</dbReference>
<dbReference type="SMART" id="SM00342">
    <property type="entry name" value="HTH_ARAC"/>
    <property type="match status" value="1"/>
</dbReference>
<dbReference type="AlphaFoldDB" id="A0A4Q8LLH3"/>
<dbReference type="InterPro" id="IPR009057">
    <property type="entry name" value="Homeodomain-like_sf"/>
</dbReference>
<evidence type="ECO:0000259" key="4">
    <source>
        <dbReference type="PROSITE" id="PS01124"/>
    </source>
</evidence>
<dbReference type="InterPro" id="IPR037923">
    <property type="entry name" value="HTH-like"/>
</dbReference>
<dbReference type="Gene3D" id="1.10.10.60">
    <property type="entry name" value="Homeodomain-like"/>
    <property type="match status" value="1"/>
</dbReference>
<evidence type="ECO:0000256" key="3">
    <source>
        <dbReference type="ARBA" id="ARBA00023163"/>
    </source>
</evidence>
<dbReference type="InterPro" id="IPR050204">
    <property type="entry name" value="AraC_XylS_family_regulators"/>
</dbReference>
<dbReference type="PANTHER" id="PTHR46796:SF2">
    <property type="entry name" value="TRANSCRIPTIONAL REGULATORY PROTEIN"/>
    <property type="match status" value="1"/>
</dbReference>
<evidence type="ECO:0000313" key="5">
    <source>
        <dbReference type="EMBL" id="TAA31394.1"/>
    </source>
</evidence>
<reference evidence="5 6" key="1">
    <citation type="submission" date="2019-02" db="EMBL/GenBank/DDBJ databases">
        <title>WGS of Pseudoxanthomonas species novum from clinical isolates.</title>
        <authorList>
            <person name="Bernier A.-M."/>
            <person name="Bernard K."/>
            <person name="Vachon A."/>
        </authorList>
    </citation>
    <scope>NUCLEOTIDE SEQUENCE [LARGE SCALE GENOMIC DNA]</scope>
    <source>
        <strain evidence="5 6">NML171202</strain>
    </source>
</reference>
<evidence type="ECO:0000313" key="6">
    <source>
        <dbReference type="Proteomes" id="UP000291286"/>
    </source>
</evidence>
<dbReference type="InterPro" id="IPR003313">
    <property type="entry name" value="AraC-bd"/>
</dbReference>
<proteinExistence type="predicted"/>
<dbReference type="Pfam" id="PF12833">
    <property type="entry name" value="HTH_18"/>
    <property type="match status" value="1"/>
</dbReference>
<gene>
    <name evidence="5" type="ORF">EA661_07445</name>
</gene>
<dbReference type="GO" id="GO:0003700">
    <property type="term" value="F:DNA-binding transcription factor activity"/>
    <property type="evidence" value="ECO:0007669"/>
    <property type="project" value="InterPro"/>
</dbReference>
<dbReference type="SUPFAM" id="SSF51215">
    <property type="entry name" value="Regulatory protein AraC"/>
    <property type="match status" value="1"/>
</dbReference>
<organism evidence="5 6">
    <name type="scientific">Pseudoxanthomonas winnipegensis</name>
    <dbReference type="NCBI Taxonomy" id="2480810"/>
    <lineage>
        <taxon>Bacteria</taxon>
        <taxon>Pseudomonadati</taxon>
        <taxon>Pseudomonadota</taxon>
        <taxon>Gammaproteobacteria</taxon>
        <taxon>Lysobacterales</taxon>
        <taxon>Lysobacteraceae</taxon>
        <taxon>Pseudoxanthomonas</taxon>
    </lineage>
</organism>
<name>A0A4Q8LLH3_9GAMM</name>
<keyword evidence="2" id="KW-0238">DNA-binding</keyword>
<dbReference type="EMBL" id="SHMB01000002">
    <property type="protein sequence ID" value="TAA31394.1"/>
    <property type="molecule type" value="Genomic_DNA"/>
</dbReference>
<sequence length="275" mass="30735">MPHLPEPLTASEDHAEFRNVAGRPGAELYRASIVQHAFEPHTHQAYGLGIIETGVERFRYRGADHLATPQSLVLMHPDVPHTGRAETAGGWRYRMLYLDPALVSALSGEAHWWFGDVVESRHPELAQRLTSLHQHLWQCSDALQADGLLLEFIASLRPLARTATRELRDGATARLAPVIDAMRAALHEPLALADLAAVANLSPFHFLRKFKAQYHLTPHQMLMALRLAEAKRLLARGMRPAEVAAATGLTDQAHLTRAFARRYGVTPARYQRQIR</sequence>
<comment type="caution">
    <text evidence="5">The sequence shown here is derived from an EMBL/GenBank/DDBJ whole genome shotgun (WGS) entry which is preliminary data.</text>
</comment>